<dbReference type="HOGENOM" id="CLU_2141127_0_0_4"/>
<dbReference type="EMBL" id="CP001045">
    <property type="protein sequence ID" value="ACC75273.1"/>
    <property type="molecule type" value="Genomic_DNA"/>
</dbReference>
<dbReference type="GO" id="GO:0016747">
    <property type="term" value="F:acyltransferase activity, transferring groups other than amino-acyl groups"/>
    <property type="evidence" value="ECO:0007669"/>
    <property type="project" value="InterPro"/>
</dbReference>
<organism evidence="2 3">
    <name type="scientific">Paraburkholderia phymatum (strain DSM 17167 / CIP 108236 / LMG 21445 / STM815)</name>
    <name type="common">Burkholderia phymatum</name>
    <dbReference type="NCBI Taxonomy" id="391038"/>
    <lineage>
        <taxon>Bacteria</taxon>
        <taxon>Pseudomonadati</taxon>
        <taxon>Pseudomonadota</taxon>
        <taxon>Betaproteobacteria</taxon>
        <taxon>Burkholderiales</taxon>
        <taxon>Burkholderiaceae</taxon>
        <taxon>Paraburkholderia</taxon>
    </lineage>
</organism>
<proteinExistence type="predicted"/>
<accession>B2JWE6</accession>
<protein>
    <recommendedName>
        <fullName evidence="1">N-acetyltransferase domain-containing protein</fullName>
    </recommendedName>
</protein>
<feature type="domain" description="N-acetyltransferase" evidence="1">
    <location>
        <begin position="1"/>
        <end position="112"/>
    </location>
</feature>
<dbReference type="AlphaFoldDB" id="B2JWE6"/>
<dbReference type="Proteomes" id="UP000001192">
    <property type="component" value="Plasmid pBPHY01"/>
</dbReference>
<dbReference type="PROSITE" id="PS51186">
    <property type="entry name" value="GNAT"/>
    <property type="match status" value="1"/>
</dbReference>
<dbReference type="CDD" id="cd04301">
    <property type="entry name" value="NAT_SF"/>
    <property type="match status" value="1"/>
</dbReference>
<dbReference type="RefSeq" id="WP_012405432.1">
    <property type="nucleotide sequence ID" value="NC_010625.1"/>
</dbReference>
<dbReference type="Pfam" id="PF00583">
    <property type="entry name" value="Acetyltransf_1"/>
    <property type="match status" value="1"/>
</dbReference>
<dbReference type="InterPro" id="IPR016181">
    <property type="entry name" value="Acyl_CoA_acyltransferase"/>
</dbReference>
<dbReference type="OrthoDB" id="9098046at2"/>
<geneLocation type="plasmid" evidence="2 3">
    <name>pBPHY01</name>
</geneLocation>
<keyword evidence="2" id="KW-0614">Plasmid</keyword>
<keyword evidence="3" id="KW-1185">Reference proteome</keyword>
<sequence length="112" mass="12406">MHTYIFKDRAAHVIAIELDDGNRAVAWHRAEPVGWIEFEYPSSTSSDATVTLLDAFVAPAYRRNGIAHTLLAYVSREMGGPIQISVTARSRSVEFDALCSNLMHEGLLRSVS</sequence>
<dbReference type="KEGG" id="bph:Bphy_6230"/>
<name>B2JWE6_PARP8</name>
<dbReference type="Gene3D" id="3.40.630.30">
    <property type="match status" value="1"/>
</dbReference>
<evidence type="ECO:0000313" key="3">
    <source>
        <dbReference type="Proteomes" id="UP000001192"/>
    </source>
</evidence>
<reference evidence="3" key="1">
    <citation type="journal article" date="2014" name="Stand. Genomic Sci.">
        <title>Complete genome sequence of Burkholderia phymatum STM815(T), a broad host range and efficient nitrogen-fixing symbiont of Mimosa species.</title>
        <authorList>
            <person name="Moulin L."/>
            <person name="Klonowska A."/>
            <person name="Caroline B."/>
            <person name="Booth K."/>
            <person name="Vriezen J.A."/>
            <person name="Melkonian R."/>
            <person name="James E.K."/>
            <person name="Young J.P."/>
            <person name="Bena G."/>
            <person name="Hauser L."/>
            <person name="Land M."/>
            <person name="Kyrpides N."/>
            <person name="Bruce D."/>
            <person name="Chain P."/>
            <person name="Copeland A."/>
            <person name="Pitluck S."/>
            <person name="Woyke T."/>
            <person name="Lizotte-Waniewski M."/>
            <person name="Bristow J."/>
            <person name="Riley M."/>
        </authorList>
    </citation>
    <scope>NUCLEOTIDE SEQUENCE [LARGE SCALE GENOMIC DNA]</scope>
    <source>
        <strain evidence="3">DSM 17167 / CIP 108236 / LMG 21445 / STM815</strain>
        <plasmid evidence="3">Plasmid pBPHY01</plasmid>
    </source>
</reference>
<dbReference type="SUPFAM" id="SSF55729">
    <property type="entry name" value="Acyl-CoA N-acyltransferases (Nat)"/>
    <property type="match status" value="1"/>
</dbReference>
<dbReference type="InterPro" id="IPR000182">
    <property type="entry name" value="GNAT_dom"/>
</dbReference>
<gene>
    <name evidence="2" type="ordered locus">Bphy_6230</name>
</gene>
<evidence type="ECO:0000313" key="2">
    <source>
        <dbReference type="EMBL" id="ACC75273.1"/>
    </source>
</evidence>
<evidence type="ECO:0000259" key="1">
    <source>
        <dbReference type="PROSITE" id="PS51186"/>
    </source>
</evidence>